<dbReference type="Pfam" id="PF12680">
    <property type="entry name" value="SnoaL_2"/>
    <property type="match status" value="1"/>
</dbReference>
<dbReference type="InterPro" id="IPR032710">
    <property type="entry name" value="NTF2-like_dom_sf"/>
</dbReference>
<dbReference type="RefSeq" id="WP_304601841.1">
    <property type="nucleotide sequence ID" value="NZ_JAUQYP010000001.1"/>
</dbReference>
<gene>
    <name evidence="2" type="ORF">Q6348_13745</name>
</gene>
<feature type="domain" description="SnoaL-like" evidence="1">
    <location>
        <begin position="10"/>
        <end position="109"/>
    </location>
</feature>
<dbReference type="InterPro" id="IPR037401">
    <property type="entry name" value="SnoaL-like"/>
</dbReference>
<proteinExistence type="predicted"/>
<protein>
    <submittedName>
        <fullName evidence="2">Nuclear transport factor 2 family protein</fullName>
    </submittedName>
</protein>
<comment type="caution">
    <text evidence="2">The sequence shown here is derived from an EMBL/GenBank/DDBJ whole genome shotgun (WGS) entry which is preliminary data.</text>
</comment>
<dbReference type="EMBL" id="JAUQYP010000001">
    <property type="protein sequence ID" value="MDO8108259.1"/>
    <property type="molecule type" value="Genomic_DNA"/>
</dbReference>
<name>A0ABT9DBK5_9CELL</name>
<dbReference type="Gene3D" id="3.10.450.50">
    <property type="match status" value="1"/>
</dbReference>
<dbReference type="SUPFAM" id="SSF54427">
    <property type="entry name" value="NTF2-like"/>
    <property type="match status" value="1"/>
</dbReference>
<keyword evidence="3" id="KW-1185">Reference proteome</keyword>
<reference evidence="2 3" key="1">
    <citation type="submission" date="2023-07" db="EMBL/GenBank/DDBJ databases">
        <title>Description of novel actinomycetes strains, isolated from tidal flat sediment.</title>
        <authorList>
            <person name="Lu C."/>
        </authorList>
    </citation>
    <scope>NUCLEOTIDE SEQUENCE [LARGE SCALE GENOMIC DNA]</scope>
    <source>
        <strain evidence="2 3">SYSU T00b441</strain>
    </source>
</reference>
<accession>A0ABT9DBK5</accession>
<evidence type="ECO:0000313" key="2">
    <source>
        <dbReference type="EMBL" id="MDO8108259.1"/>
    </source>
</evidence>
<dbReference type="Proteomes" id="UP001232536">
    <property type="component" value="Unassembled WGS sequence"/>
</dbReference>
<organism evidence="2 3">
    <name type="scientific">Actinotalea lenta</name>
    <dbReference type="NCBI Taxonomy" id="3064654"/>
    <lineage>
        <taxon>Bacteria</taxon>
        <taxon>Bacillati</taxon>
        <taxon>Actinomycetota</taxon>
        <taxon>Actinomycetes</taxon>
        <taxon>Micrococcales</taxon>
        <taxon>Cellulomonadaceae</taxon>
        <taxon>Actinotalea</taxon>
    </lineage>
</organism>
<evidence type="ECO:0000259" key="1">
    <source>
        <dbReference type="Pfam" id="PF12680"/>
    </source>
</evidence>
<evidence type="ECO:0000313" key="3">
    <source>
        <dbReference type="Proteomes" id="UP001232536"/>
    </source>
</evidence>
<sequence length="128" mass="13990">MVEGPVNPLRAYLESWHRQDIDGACEVLDDGCVVVDSHGTVLRGPAAVAEWMSAWVSAGGVVHDLAVTEETEGDGVVTAQWVLQVTWQGVEATVEGRSVAHVREDRITYLRDYATTGPLGDWDGTWQR</sequence>